<dbReference type="Proteomes" id="UP000031036">
    <property type="component" value="Unassembled WGS sequence"/>
</dbReference>
<dbReference type="Gene3D" id="3.40.390.10">
    <property type="entry name" value="Collagenase (Catalytic Domain)"/>
    <property type="match status" value="1"/>
</dbReference>
<reference evidence="2 3" key="1">
    <citation type="submission" date="2014-11" db="EMBL/GenBank/DDBJ databases">
        <title>Genetic blueprint of the zoonotic pathogen Toxocara canis.</title>
        <authorList>
            <person name="Zhu X.-Q."/>
            <person name="Korhonen P.K."/>
            <person name="Cai H."/>
            <person name="Young N.D."/>
            <person name="Nejsum P."/>
            <person name="von Samson-Himmelstjerna G."/>
            <person name="Boag P.R."/>
            <person name="Tan P."/>
            <person name="Li Q."/>
            <person name="Min J."/>
            <person name="Yang Y."/>
            <person name="Wang X."/>
            <person name="Fang X."/>
            <person name="Hall R.S."/>
            <person name="Hofmann A."/>
            <person name="Sternberg P.W."/>
            <person name="Jex A.R."/>
            <person name="Gasser R.B."/>
        </authorList>
    </citation>
    <scope>NUCLEOTIDE SEQUENCE [LARGE SCALE GENOMIC DNA]</scope>
    <source>
        <strain evidence="2">PN_DK_2014</strain>
    </source>
</reference>
<comment type="caution">
    <text evidence="2">The sequence shown here is derived from an EMBL/GenBank/DDBJ whole genome shotgun (WGS) entry which is preliminary data.</text>
</comment>
<evidence type="ECO:0000313" key="2">
    <source>
        <dbReference type="EMBL" id="KHN75440.1"/>
    </source>
</evidence>
<organism evidence="2 3">
    <name type="scientific">Toxocara canis</name>
    <name type="common">Canine roundworm</name>
    <dbReference type="NCBI Taxonomy" id="6265"/>
    <lineage>
        <taxon>Eukaryota</taxon>
        <taxon>Metazoa</taxon>
        <taxon>Ecdysozoa</taxon>
        <taxon>Nematoda</taxon>
        <taxon>Chromadorea</taxon>
        <taxon>Rhabditida</taxon>
        <taxon>Spirurina</taxon>
        <taxon>Ascaridomorpha</taxon>
        <taxon>Ascaridoidea</taxon>
        <taxon>Toxocaridae</taxon>
        <taxon>Toxocara</taxon>
    </lineage>
</organism>
<feature type="non-terminal residue" evidence="2">
    <location>
        <position position="1"/>
    </location>
</feature>
<evidence type="ECO:0000259" key="1">
    <source>
        <dbReference type="Pfam" id="PF01400"/>
    </source>
</evidence>
<dbReference type="EMBL" id="JPKZ01002709">
    <property type="protein sequence ID" value="KHN75440.1"/>
    <property type="molecule type" value="Genomic_DNA"/>
</dbReference>
<dbReference type="GO" id="GO:0004222">
    <property type="term" value="F:metalloendopeptidase activity"/>
    <property type="evidence" value="ECO:0007669"/>
    <property type="project" value="InterPro"/>
</dbReference>
<gene>
    <name evidence="2" type="primary">nas-36</name>
    <name evidence="2" type="ORF">Tcan_00390</name>
</gene>
<sequence>ADFVESFFKRYIYDQLLNGRSTFTEESLDRFLLNMDRLDIIQINVSAVKAGIKHWEDSTCVTFNETATVMKNKHMIEFIKGHGCYSNIGRYPL</sequence>
<protein>
    <submittedName>
        <fullName evidence="2">Zinc metalloproteinase nas-36</fullName>
    </submittedName>
</protein>
<keyword evidence="3" id="KW-1185">Reference proteome</keyword>
<evidence type="ECO:0000313" key="3">
    <source>
        <dbReference type="Proteomes" id="UP000031036"/>
    </source>
</evidence>
<accession>A0A0B2V344</accession>
<feature type="non-terminal residue" evidence="2">
    <location>
        <position position="93"/>
    </location>
</feature>
<proteinExistence type="predicted"/>
<dbReference type="InterPro" id="IPR024079">
    <property type="entry name" value="MetalloPept_cat_dom_sf"/>
</dbReference>
<dbReference type="MEROPS" id="M12.319"/>
<feature type="domain" description="Peptidase M12A" evidence="1">
    <location>
        <begin position="43"/>
        <end position="90"/>
    </location>
</feature>
<dbReference type="AlphaFoldDB" id="A0A0B2V344"/>
<dbReference type="InterPro" id="IPR001506">
    <property type="entry name" value="Peptidase_M12A"/>
</dbReference>
<dbReference type="SUPFAM" id="SSF55486">
    <property type="entry name" value="Metalloproteases ('zincins'), catalytic domain"/>
    <property type="match status" value="1"/>
</dbReference>
<dbReference type="Pfam" id="PF01400">
    <property type="entry name" value="Astacin"/>
    <property type="match status" value="1"/>
</dbReference>
<dbReference type="OrthoDB" id="10527733at2759"/>
<name>A0A0B2V344_TOXCA</name>
<dbReference type="GO" id="GO:0006508">
    <property type="term" value="P:proteolysis"/>
    <property type="evidence" value="ECO:0007669"/>
    <property type="project" value="InterPro"/>
</dbReference>